<dbReference type="PANTHER" id="PTHR14269">
    <property type="entry name" value="CDP-DIACYLGLYCEROL--GLYCEROL-3-PHOSPHATE 3-PHOSPHATIDYLTRANSFERASE-RELATED"/>
    <property type="match status" value="1"/>
</dbReference>
<evidence type="ECO:0000256" key="7">
    <source>
        <dbReference type="ARBA" id="ARBA00023098"/>
    </source>
</evidence>
<dbReference type="PIRSF" id="PIRSF000847">
    <property type="entry name" value="Phos_ph_gly_syn"/>
    <property type="match status" value="1"/>
</dbReference>
<sequence>MSLANKVTLFRIILVPMILVLASLDSGATGLAGDWGQVAAVILIFIASASDGIDGYLARRYGISRLGKIMDPLADKLLIILIMVMDAGRFELTRVAPWMVACVVTRELIVQTLRVYAAECDRPLHSNFLGKAKTSSQMIAVVAVHLSLALRAFPPVPGTEGAYWDFFMSSDVPFTVAMLYLSVFLTILSGLVYLWQNRKIITEGDQQ</sequence>
<evidence type="ECO:0000256" key="10">
    <source>
        <dbReference type="ARBA" id="ARBA00023264"/>
    </source>
</evidence>
<keyword evidence="6 13" id="KW-1133">Transmembrane helix</keyword>
<proteinExistence type="inferred from homology"/>
<keyword evidence="9" id="KW-0594">Phospholipid biosynthesis</keyword>
<evidence type="ECO:0000256" key="5">
    <source>
        <dbReference type="ARBA" id="ARBA00022692"/>
    </source>
</evidence>
<keyword evidence="4 12" id="KW-0808">Transferase</keyword>
<feature type="transmembrane region" description="Helical" evidence="13">
    <location>
        <begin position="174"/>
        <end position="195"/>
    </location>
</feature>
<comment type="subcellular location">
    <subcellularLocation>
        <location evidence="1">Membrane</location>
        <topology evidence="1">Multi-pass membrane protein</topology>
    </subcellularLocation>
</comment>
<dbReference type="GO" id="GO:0046474">
    <property type="term" value="P:glycerophospholipid biosynthetic process"/>
    <property type="evidence" value="ECO:0007669"/>
    <property type="project" value="TreeGrafter"/>
</dbReference>
<dbReference type="PROSITE" id="PS00379">
    <property type="entry name" value="CDP_ALCOHOL_P_TRANSF"/>
    <property type="match status" value="1"/>
</dbReference>
<keyword evidence="7" id="KW-0443">Lipid metabolism</keyword>
<dbReference type="GO" id="GO:0008444">
    <property type="term" value="F:CDP-diacylglycerol-glycerol-3-phosphate 3-phosphatidyltransferase activity"/>
    <property type="evidence" value="ECO:0007669"/>
    <property type="project" value="UniProtKB-UniRule"/>
</dbReference>
<comment type="caution">
    <text evidence="14">The sequence shown here is derived from an EMBL/GenBank/DDBJ whole genome shotgun (WGS) entry which is preliminary data.</text>
</comment>
<dbReference type="InterPro" id="IPR050324">
    <property type="entry name" value="CDP-alcohol_PTase-I"/>
</dbReference>
<dbReference type="InterPro" id="IPR004570">
    <property type="entry name" value="Phosphatidylglycerol_P_synth"/>
</dbReference>
<dbReference type="InterPro" id="IPR000462">
    <property type="entry name" value="CDP-OH_P_trans"/>
</dbReference>
<dbReference type="AlphaFoldDB" id="A0A2N1PTV0"/>
<dbReference type="NCBIfam" id="TIGR00560">
    <property type="entry name" value="pgsA"/>
    <property type="match status" value="1"/>
</dbReference>
<evidence type="ECO:0000256" key="1">
    <source>
        <dbReference type="ARBA" id="ARBA00004141"/>
    </source>
</evidence>
<dbReference type="Proteomes" id="UP000233256">
    <property type="component" value="Unassembled WGS sequence"/>
</dbReference>
<evidence type="ECO:0000256" key="6">
    <source>
        <dbReference type="ARBA" id="ARBA00022989"/>
    </source>
</evidence>
<evidence type="ECO:0000256" key="8">
    <source>
        <dbReference type="ARBA" id="ARBA00023136"/>
    </source>
</evidence>
<feature type="transmembrane region" description="Helical" evidence="13">
    <location>
        <begin position="12"/>
        <end position="32"/>
    </location>
</feature>
<protein>
    <recommendedName>
        <fullName evidence="11">CDP-diacylglycerol--glycerol-3-phosphate 3-phosphatidyltransferase</fullName>
        <ecNumber evidence="11">2.7.8.5</ecNumber>
    </recommendedName>
</protein>
<evidence type="ECO:0000256" key="11">
    <source>
        <dbReference type="NCBIfam" id="TIGR00560"/>
    </source>
</evidence>
<dbReference type="GO" id="GO:0016020">
    <property type="term" value="C:membrane"/>
    <property type="evidence" value="ECO:0007669"/>
    <property type="project" value="UniProtKB-SubCell"/>
</dbReference>
<evidence type="ECO:0000256" key="2">
    <source>
        <dbReference type="ARBA" id="ARBA00010441"/>
    </source>
</evidence>
<gene>
    <name evidence="14" type="primary">pgsA</name>
    <name evidence="14" type="ORF">CVV64_03495</name>
</gene>
<keyword evidence="10" id="KW-1208">Phospholipid metabolism</keyword>
<feature type="transmembrane region" description="Helical" evidence="13">
    <location>
        <begin position="138"/>
        <end position="154"/>
    </location>
</feature>
<accession>A0A2N1PTV0</accession>
<dbReference type="Gene3D" id="1.20.120.1760">
    <property type="match status" value="1"/>
</dbReference>
<organism evidence="14 15">
    <name type="scientific">Candidatus Wallbacteria bacterium HGW-Wallbacteria-1</name>
    <dbReference type="NCBI Taxonomy" id="2013854"/>
    <lineage>
        <taxon>Bacteria</taxon>
        <taxon>Candidatus Walliibacteriota</taxon>
    </lineage>
</organism>
<evidence type="ECO:0000256" key="3">
    <source>
        <dbReference type="ARBA" id="ARBA00022516"/>
    </source>
</evidence>
<evidence type="ECO:0000313" key="14">
    <source>
        <dbReference type="EMBL" id="PKK91740.1"/>
    </source>
</evidence>
<keyword evidence="3" id="KW-0444">Lipid biosynthesis</keyword>
<name>A0A2N1PTV0_9BACT</name>
<keyword evidence="5 13" id="KW-0812">Transmembrane</keyword>
<feature type="transmembrane region" description="Helical" evidence="13">
    <location>
        <begin position="38"/>
        <end position="57"/>
    </location>
</feature>
<evidence type="ECO:0000256" key="4">
    <source>
        <dbReference type="ARBA" id="ARBA00022679"/>
    </source>
</evidence>
<evidence type="ECO:0000256" key="13">
    <source>
        <dbReference type="SAM" id="Phobius"/>
    </source>
</evidence>
<keyword evidence="8 13" id="KW-0472">Membrane</keyword>
<dbReference type="PANTHER" id="PTHR14269:SF62">
    <property type="entry name" value="CDP-DIACYLGLYCEROL--GLYCEROL-3-PHOSPHATE 3-PHOSPHATIDYLTRANSFERASE 1, CHLOROPLASTIC"/>
    <property type="match status" value="1"/>
</dbReference>
<evidence type="ECO:0000313" key="15">
    <source>
        <dbReference type="Proteomes" id="UP000233256"/>
    </source>
</evidence>
<dbReference type="EC" id="2.7.8.5" evidence="11"/>
<comment type="similarity">
    <text evidence="2 12">Belongs to the CDP-alcohol phosphatidyltransferase class-I family.</text>
</comment>
<dbReference type="InterPro" id="IPR043130">
    <property type="entry name" value="CDP-OH_PTrfase_TM_dom"/>
</dbReference>
<dbReference type="EMBL" id="PGXC01000002">
    <property type="protein sequence ID" value="PKK91740.1"/>
    <property type="molecule type" value="Genomic_DNA"/>
</dbReference>
<reference evidence="14 15" key="1">
    <citation type="journal article" date="2017" name="ISME J.">
        <title>Potential for microbial H2 and metal transformations associated with novel bacteria and archaea in deep terrestrial subsurface sediments.</title>
        <authorList>
            <person name="Hernsdorf A.W."/>
            <person name="Amano Y."/>
            <person name="Miyakawa K."/>
            <person name="Ise K."/>
            <person name="Suzuki Y."/>
            <person name="Anantharaman K."/>
            <person name="Probst A."/>
            <person name="Burstein D."/>
            <person name="Thomas B.C."/>
            <person name="Banfield J.F."/>
        </authorList>
    </citation>
    <scope>NUCLEOTIDE SEQUENCE [LARGE SCALE GENOMIC DNA]</scope>
    <source>
        <strain evidence="14">HGW-Wallbacteria-1</strain>
    </source>
</reference>
<evidence type="ECO:0000256" key="12">
    <source>
        <dbReference type="RuleBase" id="RU003750"/>
    </source>
</evidence>
<dbReference type="Pfam" id="PF01066">
    <property type="entry name" value="CDP-OH_P_transf"/>
    <property type="match status" value="1"/>
</dbReference>
<evidence type="ECO:0000256" key="9">
    <source>
        <dbReference type="ARBA" id="ARBA00023209"/>
    </source>
</evidence>
<dbReference type="InterPro" id="IPR048254">
    <property type="entry name" value="CDP_ALCOHOL_P_TRANSF_CS"/>
</dbReference>